<dbReference type="SUPFAM" id="SSF140376">
    <property type="entry name" value="ChaB-like"/>
    <property type="match status" value="1"/>
</dbReference>
<evidence type="ECO:0008006" key="2">
    <source>
        <dbReference type="Google" id="ProtNLM"/>
    </source>
</evidence>
<dbReference type="InterPro" id="IPR009317">
    <property type="entry name" value="ChaB"/>
</dbReference>
<sequence>MSYLNNQDLPVSIRTRLSETAQNFYRVAFNSAIQWYGEESKAHQIAWSAVRNQMFSPNSAILR</sequence>
<dbReference type="Gene3D" id="1.10.1740.70">
    <property type="entry name" value="ChaB"/>
    <property type="match status" value="1"/>
</dbReference>
<protein>
    <recommendedName>
        <fullName evidence="2">Cation transport regulator ChaB</fullName>
    </recommendedName>
</protein>
<name>A0A6J4K9T7_9CYAN</name>
<dbReference type="AlphaFoldDB" id="A0A6J4K9T7"/>
<dbReference type="Pfam" id="PF06150">
    <property type="entry name" value="ChaB"/>
    <property type="match status" value="1"/>
</dbReference>
<proteinExistence type="predicted"/>
<dbReference type="InterPro" id="IPR037205">
    <property type="entry name" value="ChaB_sf"/>
</dbReference>
<evidence type="ECO:0000313" key="1">
    <source>
        <dbReference type="EMBL" id="CAA9300151.1"/>
    </source>
</evidence>
<dbReference type="EMBL" id="CADCTY010000101">
    <property type="protein sequence ID" value="CAA9300151.1"/>
    <property type="molecule type" value="Genomic_DNA"/>
</dbReference>
<reference evidence="1" key="1">
    <citation type="submission" date="2020-02" db="EMBL/GenBank/DDBJ databases">
        <authorList>
            <person name="Meier V. D."/>
        </authorList>
    </citation>
    <scope>NUCLEOTIDE SEQUENCE</scope>
    <source>
        <strain evidence="1">AVDCRST_MAG94</strain>
    </source>
</reference>
<gene>
    <name evidence="1" type="ORF">AVDCRST_MAG94-292</name>
</gene>
<organism evidence="1">
    <name type="scientific">uncultured Leptolyngbya sp</name>
    <dbReference type="NCBI Taxonomy" id="332963"/>
    <lineage>
        <taxon>Bacteria</taxon>
        <taxon>Bacillati</taxon>
        <taxon>Cyanobacteriota</taxon>
        <taxon>Cyanophyceae</taxon>
        <taxon>Leptolyngbyales</taxon>
        <taxon>Leptolyngbyaceae</taxon>
        <taxon>Leptolyngbya group</taxon>
        <taxon>Leptolyngbya</taxon>
        <taxon>environmental samples</taxon>
    </lineage>
</organism>
<accession>A0A6J4K9T7</accession>